<dbReference type="GO" id="GO:0004672">
    <property type="term" value="F:protein kinase activity"/>
    <property type="evidence" value="ECO:0007669"/>
    <property type="project" value="InterPro"/>
</dbReference>
<feature type="compositionally biased region" description="Low complexity" evidence="6">
    <location>
        <begin position="566"/>
        <end position="582"/>
    </location>
</feature>
<feature type="compositionally biased region" description="Polar residues" evidence="6">
    <location>
        <begin position="18"/>
        <end position="29"/>
    </location>
</feature>
<dbReference type="PANTHER" id="PTHR48014">
    <property type="entry name" value="SERINE/THREONINE-PROTEIN KINASE FRAY2"/>
    <property type="match status" value="1"/>
</dbReference>
<dbReference type="PANTHER" id="PTHR48014:SF21">
    <property type="entry name" value="SERINE_THREONINE-PROTEIN KINASE FRAY2"/>
    <property type="match status" value="1"/>
</dbReference>
<dbReference type="PROSITE" id="PS00107">
    <property type="entry name" value="PROTEIN_KINASE_ATP"/>
    <property type="match status" value="1"/>
</dbReference>
<feature type="compositionally biased region" description="Low complexity" evidence="6">
    <location>
        <begin position="458"/>
        <end position="479"/>
    </location>
</feature>
<dbReference type="Pfam" id="PF00069">
    <property type="entry name" value="Pkinase"/>
    <property type="match status" value="1"/>
</dbReference>
<proteinExistence type="inferred from homology"/>
<name>A0AAD5U0N2_9FUNG</name>
<evidence type="ECO:0000256" key="1">
    <source>
        <dbReference type="ARBA" id="ARBA00008874"/>
    </source>
</evidence>
<organism evidence="8 9">
    <name type="scientific">Clydaea vesicula</name>
    <dbReference type="NCBI Taxonomy" id="447962"/>
    <lineage>
        <taxon>Eukaryota</taxon>
        <taxon>Fungi</taxon>
        <taxon>Fungi incertae sedis</taxon>
        <taxon>Chytridiomycota</taxon>
        <taxon>Chytridiomycota incertae sedis</taxon>
        <taxon>Chytridiomycetes</taxon>
        <taxon>Lobulomycetales</taxon>
        <taxon>Lobulomycetaceae</taxon>
        <taxon>Clydaea</taxon>
    </lineage>
</organism>
<dbReference type="FunFam" id="1.10.510.10:FF:000947">
    <property type="entry name" value="serine/threonine-protein kinase OSR1"/>
    <property type="match status" value="1"/>
</dbReference>
<keyword evidence="2 4" id="KW-0547">Nucleotide-binding</keyword>
<comment type="similarity">
    <text evidence="1">Belongs to the protein kinase superfamily. STE Ser/Thr protein kinase family. STE20 subfamily.</text>
</comment>
<evidence type="ECO:0000313" key="8">
    <source>
        <dbReference type="EMBL" id="KAJ3220460.1"/>
    </source>
</evidence>
<dbReference type="InterPro" id="IPR000719">
    <property type="entry name" value="Prot_kinase_dom"/>
</dbReference>
<dbReference type="SUPFAM" id="SSF56112">
    <property type="entry name" value="Protein kinase-like (PK-like)"/>
    <property type="match status" value="1"/>
</dbReference>
<evidence type="ECO:0000256" key="3">
    <source>
        <dbReference type="ARBA" id="ARBA00022840"/>
    </source>
</evidence>
<keyword evidence="9" id="KW-1185">Reference proteome</keyword>
<keyword evidence="3 4" id="KW-0067">ATP-binding</keyword>
<protein>
    <recommendedName>
        <fullName evidence="7">Protein kinase domain-containing protein</fullName>
    </recommendedName>
</protein>
<evidence type="ECO:0000256" key="6">
    <source>
        <dbReference type="SAM" id="MobiDB-lite"/>
    </source>
</evidence>
<dbReference type="InterPro" id="IPR008271">
    <property type="entry name" value="Ser/Thr_kinase_AS"/>
</dbReference>
<feature type="domain" description="Protein kinase" evidence="7">
    <location>
        <begin position="74"/>
        <end position="336"/>
    </location>
</feature>
<dbReference type="PROSITE" id="PS50011">
    <property type="entry name" value="PROTEIN_KINASE_DOM"/>
    <property type="match status" value="1"/>
</dbReference>
<dbReference type="AlphaFoldDB" id="A0AAD5U0N2"/>
<feature type="coiled-coil region" evidence="5">
    <location>
        <begin position="729"/>
        <end position="763"/>
    </location>
</feature>
<feature type="compositionally biased region" description="Polar residues" evidence="6">
    <location>
        <begin position="1"/>
        <end position="10"/>
    </location>
</feature>
<reference evidence="8" key="1">
    <citation type="submission" date="2020-05" db="EMBL/GenBank/DDBJ databases">
        <title>Phylogenomic resolution of chytrid fungi.</title>
        <authorList>
            <person name="Stajich J.E."/>
            <person name="Amses K."/>
            <person name="Simmons R."/>
            <person name="Seto K."/>
            <person name="Myers J."/>
            <person name="Bonds A."/>
            <person name="Quandt C.A."/>
            <person name="Barry K."/>
            <person name="Liu P."/>
            <person name="Grigoriev I."/>
            <person name="Longcore J.E."/>
            <person name="James T.Y."/>
        </authorList>
    </citation>
    <scope>NUCLEOTIDE SEQUENCE</scope>
    <source>
        <strain evidence="8">JEL0476</strain>
    </source>
</reference>
<dbReference type="Gene3D" id="1.10.510.10">
    <property type="entry name" value="Transferase(Phosphotransferase) domain 1"/>
    <property type="match status" value="1"/>
</dbReference>
<evidence type="ECO:0000256" key="2">
    <source>
        <dbReference type="ARBA" id="ARBA00022741"/>
    </source>
</evidence>
<keyword evidence="5" id="KW-0175">Coiled coil</keyword>
<feature type="compositionally biased region" description="Polar residues" evidence="6">
    <location>
        <begin position="412"/>
        <end position="428"/>
    </location>
</feature>
<feature type="binding site" evidence="4">
    <location>
        <position position="103"/>
    </location>
    <ligand>
        <name>ATP</name>
        <dbReference type="ChEBI" id="CHEBI:30616"/>
    </ligand>
</feature>
<dbReference type="InterPro" id="IPR047173">
    <property type="entry name" value="STRAD_A/B-like"/>
</dbReference>
<evidence type="ECO:0000256" key="5">
    <source>
        <dbReference type="SAM" id="Coils"/>
    </source>
</evidence>
<dbReference type="PROSITE" id="PS00108">
    <property type="entry name" value="PROTEIN_KINASE_ST"/>
    <property type="match status" value="1"/>
</dbReference>
<feature type="region of interest" description="Disordered" evidence="6">
    <location>
        <begin position="565"/>
        <end position="584"/>
    </location>
</feature>
<accession>A0AAD5U0N2</accession>
<comment type="caution">
    <text evidence="8">The sequence shown here is derived from an EMBL/GenBank/DDBJ whole genome shotgun (WGS) entry which is preliminary data.</text>
</comment>
<feature type="region of interest" description="Disordered" evidence="6">
    <location>
        <begin position="412"/>
        <end position="484"/>
    </location>
</feature>
<dbReference type="InterPro" id="IPR011009">
    <property type="entry name" value="Kinase-like_dom_sf"/>
</dbReference>
<evidence type="ECO:0000313" key="9">
    <source>
        <dbReference type="Proteomes" id="UP001211065"/>
    </source>
</evidence>
<dbReference type="InterPro" id="IPR017441">
    <property type="entry name" value="Protein_kinase_ATP_BS"/>
</dbReference>
<dbReference type="GO" id="GO:0043539">
    <property type="term" value="F:protein serine/threonine kinase activator activity"/>
    <property type="evidence" value="ECO:0007669"/>
    <property type="project" value="InterPro"/>
</dbReference>
<evidence type="ECO:0000259" key="7">
    <source>
        <dbReference type="PROSITE" id="PS50011"/>
    </source>
</evidence>
<dbReference type="Proteomes" id="UP001211065">
    <property type="component" value="Unassembled WGS sequence"/>
</dbReference>
<sequence>MSTSSLNQQHDFNESPQRKTSISGSHSTLGRKSSIVETIQKLGSKDSIKRLASGSQMNLFTPSEDHYSMNPSDYEIGSPIGYGSSAVVYLAKYKPLNKNVAIKMIDLDMFERNQIDELRREIQIMSLSKHPNLLQVHGSFVNESKLYIVTPFFGGGSCLDIMKTSCPDGFEEVSIATILKQVLQGLEYLHKNGLIHRDVKAGNLLVDDDGTTQLADFGVSSSLMDTGERKGSRKTFVGTPCWMAPEVMEQSGYDYKADIWSFGITSLELATGRAPFAKYAPMKVLLLTLQNDPPTLDREKGRHRYSKSFKEMIDSCLQKNPAKRPTAEKLLQHPFFKQAKKSSYLVQSILQNLGPIQNRAHNRKSFSNVTTEERKPKTIDSWDFSAEVEAEEKEKPRTVRFDSVTQIVDNSPAETSSYAVNEPINHQATAPKKSRFILDTKGNSNSVGSPAEVAASNQSPQVSTLSQQQQQPVSQTAQSNALSPTLPPQPVLAVNLNNFNVVASSPASNMSVNSGGTFNPLNAEVKRGRFTDKRGRFQVSSVDINNNNRDTVRTVESSNAGVLVETTSNSSQGSPSNSPPNTVSRNARFTAVSANSKSQADNNNNMISLFHSRLNLLVEQNEQQKIMLKETLSSLQRNSSLNMAEFNNNLIGSALTSDPSQSSVISISSAKRIFDDIPQQNRTTSVNSVSSTFIDTSEGGTLGNNLNTAEVLDTLKFSFKSFTNFQLQLQEIFKENEALKLENEFLKKEFKEFKVELDELKKKVQESGKVES</sequence>
<dbReference type="GO" id="GO:0005524">
    <property type="term" value="F:ATP binding"/>
    <property type="evidence" value="ECO:0007669"/>
    <property type="project" value="UniProtKB-UniRule"/>
</dbReference>
<evidence type="ECO:0000256" key="4">
    <source>
        <dbReference type="PROSITE-ProRule" id="PRU10141"/>
    </source>
</evidence>
<dbReference type="Gene3D" id="3.30.200.20">
    <property type="entry name" value="Phosphorylase Kinase, domain 1"/>
    <property type="match status" value="1"/>
</dbReference>
<feature type="region of interest" description="Disordered" evidence="6">
    <location>
        <begin position="1"/>
        <end position="29"/>
    </location>
</feature>
<dbReference type="EMBL" id="JADGJW010000300">
    <property type="protein sequence ID" value="KAJ3220460.1"/>
    <property type="molecule type" value="Genomic_DNA"/>
</dbReference>
<gene>
    <name evidence="8" type="ORF">HK099_004337</name>
</gene>
<dbReference type="SMART" id="SM00220">
    <property type="entry name" value="S_TKc"/>
    <property type="match status" value="1"/>
</dbReference>